<accession>A0A2W5WP40</accession>
<gene>
    <name evidence="1" type="ORF">DI526_05680</name>
</gene>
<name>A0A2W5WP40_9CAUL</name>
<dbReference type="RefSeq" id="WP_304275216.1">
    <property type="nucleotide sequence ID" value="NZ_QFQZ01000012.1"/>
</dbReference>
<dbReference type="EMBL" id="QFQZ01000012">
    <property type="protein sequence ID" value="PZR35778.1"/>
    <property type="molecule type" value="Genomic_DNA"/>
</dbReference>
<proteinExistence type="predicted"/>
<evidence type="ECO:0000313" key="2">
    <source>
        <dbReference type="Proteomes" id="UP000249393"/>
    </source>
</evidence>
<sequence>MTQTPAASSAVNALLDKQRELLCAVAVTQEALNQYLKDLADVRAQLRGVQLGQQLAAEATQAADD</sequence>
<protein>
    <submittedName>
        <fullName evidence="1">Uncharacterized protein</fullName>
    </submittedName>
</protein>
<comment type="caution">
    <text evidence="1">The sequence shown here is derived from an EMBL/GenBank/DDBJ whole genome shotgun (WGS) entry which is preliminary data.</text>
</comment>
<dbReference type="AlphaFoldDB" id="A0A2W5WP40"/>
<reference evidence="1 2" key="1">
    <citation type="submission" date="2017-08" db="EMBL/GenBank/DDBJ databases">
        <title>Infants hospitalized years apart are colonized by the same room-sourced microbial strains.</title>
        <authorList>
            <person name="Brooks B."/>
            <person name="Olm M.R."/>
            <person name="Firek B.A."/>
            <person name="Baker R."/>
            <person name="Thomas B.C."/>
            <person name="Morowitz M.J."/>
            <person name="Banfield J.F."/>
        </authorList>
    </citation>
    <scope>NUCLEOTIDE SEQUENCE [LARGE SCALE GENOMIC DNA]</scope>
    <source>
        <strain evidence="1">S2_003_000_R2_4</strain>
    </source>
</reference>
<evidence type="ECO:0000313" key="1">
    <source>
        <dbReference type="EMBL" id="PZR35778.1"/>
    </source>
</evidence>
<dbReference type="Proteomes" id="UP000249393">
    <property type="component" value="Unassembled WGS sequence"/>
</dbReference>
<organism evidence="1 2">
    <name type="scientific">Caulobacter segnis</name>
    <dbReference type="NCBI Taxonomy" id="88688"/>
    <lineage>
        <taxon>Bacteria</taxon>
        <taxon>Pseudomonadati</taxon>
        <taxon>Pseudomonadota</taxon>
        <taxon>Alphaproteobacteria</taxon>
        <taxon>Caulobacterales</taxon>
        <taxon>Caulobacteraceae</taxon>
        <taxon>Caulobacter</taxon>
    </lineage>
</organism>